<dbReference type="EMBL" id="QGGW01000001">
    <property type="protein sequence ID" value="PWK62028.1"/>
    <property type="molecule type" value="Genomic_DNA"/>
</dbReference>
<evidence type="ECO:0000313" key="2">
    <source>
        <dbReference type="EMBL" id="PWK62028.1"/>
    </source>
</evidence>
<dbReference type="GO" id="GO:0005840">
    <property type="term" value="C:ribosome"/>
    <property type="evidence" value="ECO:0007669"/>
    <property type="project" value="UniProtKB-KW"/>
</dbReference>
<dbReference type="GO" id="GO:0016747">
    <property type="term" value="F:acyltransferase activity, transferring groups other than amino-acyl groups"/>
    <property type="evidence" value="ECO:0007669"/>
    <property type="project" value="InterPro"/>
</dbReference>
<keyword evidence="3" id="KW-1185">Reference proteome</keyword>
<dbReference type="InterPro" id="IPR000182">
    <property type="entry name" value="GNAT_dom"/>
</dbReference>
<dbReference type="PROSITE" id="PS51186">
    <property type="entry name" value="GNAT"/>
    <property type="match status" value="1"/>
</dbReference>
<dbReference type="Gene3D" id="3.40.630.30">
    <property type="match status" value="1"/>
</dbReference>
<protein>
    <submittedName>
        <fullName evidence="2">Ribosomal protein S18 acetylase RimI-like enzyme</fullName>
    </submittedName>
</protein>
<dbReference type="OrthoDB" id="9801127at2"/>
<feature type="domain" description="N-acetyltransferase" evidence="1">
    <location>
        <begin position="1"/>
        <end position="153"/>
    </location>
</feature>
<dbReference type="SUPFAM" id="SSF55729">
    <property type="entry name" value="Acyl-CoA N-acyltransferases (Nat)"/>
    <property type="match status" value="1"/>
</dbReference>
<dbReference type="CDD" id="cd04301">
    <property type="entry name" value="NAT_SF"/>
    <property type="match status" value="1"/>
</dbReference>
<keyword evidence="2" id="KW-0689">Ribosomal protein</keyword>
<proteinExistence type="predicted"/>
<reference evidence="2 3" key="1">
    <citation type="submission" date="2018-05" db="EMBL/GenBank/DDBJ databases">
        <title>Genomic Encyclopedia of Type Strains, Phase IV (KMG-IV): sequencing the most valuable type-strain genomes for metagenomic binning, comparative biology and taxonomic classification.</title>
        <authorList>
            <person name="Goeker M."/>
        </authorList>
    </citation>
    <scope>NUCLEOTIDE SEQUENCE [LARGE SCALE GENOMIC DNA]</scope>
    <source>
        <strain evidence="2 3">DSM 16097</strain>
    </source>
</reference>
<evidence type="ECO:0000313" key="3">
    <source>
        <dbReference type="Proteomes" id="UP000245708"/>
    </source>
</evidence>
<dbReference type="RefSeq" id="WP_109663943.1">
    <property type="nucleotide sequence ID" value="NZ_QGGW01000001.1"/>
</dbReference>
<comment type="caution">
    <text evidence="2">The sequence shown here is derived from an EMBL/GenBank/DDBJ whole genome shotgun (WGS) entry which is preliminary data.</text>
</comment>
<dbReference type="InterPro" id="IPR016181">
    <property type="entry name" value="Acyl_CoA_acyltransferase"/>
</dbReference>
<gene>
    <name evidence="2" type="ORF">C7455_10153</name>
</gene>
<accession>A0A316GN24</accession>
<dbReference type="AlphaFoldDB" id="A0A316GN24"/>
<dbReference type="Pfam" id="PF00583">
    <property type="entry name" value="Acetyltransf_1"/>
    <property type="match status" value="1"/>
</dbReference>
<keyword evidence="2" id="KW-0687">Ribonucleoprotein</keyword>
<evidence type="ECO:0000259" key="1">
    <source>
        <dbReference type="PROSITE" id="PS51186"/>
    </source>
</evidence>
<dbReference type="Proteomes" id="UP000245708">
    <property type="component" value="Unassembled WGS sequence"/>
</dbReference>
<sequence length="175" mass="18765">MMRLAKPDDIPFVQKVLDAPENLDKLAAYTDAQLAAALGDATQRLWIWESWGTPAAFLWVTGVGQLGRGPKIEEFGAEVPGRGIGTRLFSAALSELRAQCLHKGLWLTVASDNAQAIRFYERLGFRATDLRPAVWHRRAGPVADALIMAFDADAGPAETEADGGLGHPAQDNGGG</sequence>
<organism evidence="2 3">
    <name type="scientific">Roseicyclus mahoneyensis</name>
    <dbReference type="NCBI Taxonomy" id="164332"/>
    <lineage>
        <taxon>Bacteria</taxon>
        <taxon>Pseudomonadati</taxon>
        <taxon>Pseudomonadota</taxon>
        <taxon>Alphaproteobacteria</taxon>
        <taxon>Rhodobacterales</taxon>
        <taxon>Roseobacteraceae</taxon>
        <taxon>Roseicyclus</taxon>
    </lineage>
</organism>
<name>A0A316GN24_9RHOB</name>